<dbReference type="RefSeq" id="WP_065413126.1">
    <property type="nucleotide sequence ID" value="NZ_MASQ01000078.1"/>
</dbReference>
<organism evidence="2 3">
    <name type="scientific">Acidithiobacillus ferrivorans</name>
    <dbReference type="NCBI Taxonomy" id="160808"/>
    <lineage>
        <taxon>Bacteria</taxon>
        <taxon>Pseudomonadati</taxon>
        <taxon>Pseudomonadota</taxon>
        <taxon>Acidithiobacillia</taxon>
        <taxon>Acidithiobacillales</taxon>
        <taxon>Acidithiobacillaceae</taxon>
        <taxon>Acidithiobacillus</taxon>
    </lineage>
</organism>
<evidence type="ECO:0000313" key="3">
    <source>
        <dbReference type="Proteomes" id="UP000093129"/>
    </source>
</evidence>
<dbReference type="PANTHER" id="PTHR13696:SF96">
    <property type="entry name" value="COBQ_COBB_MIND_PARA NUCLEOTIDE BINDING DOMAIN-CONTAINING PROTEIN"/>
    <property type="match status" value="1"/>
</dbReference>
<dbReference type="CDD" id="cd02042">
    <property type="entry name" value="ParAB_family"/>
    <property type="match status" value="1"/>
</dbReference>
<dbReference type="Proteomes" id="UP000093129">
    <property type="component" value="Unassembled WGS sequence"/>
</dbReference>
<reference evidence="2 3" key="1">
    <citation type="submission" date="2016-07" db="EMBL/GenBank/DDBJ databases">
        <title>Draft genome of a psychrotolerant acidophile Acidithiobacillus ferrivorans strain YL15.</title>
        <authorList>
            <person name="Peng T."/>
            <person name="Ma L."/>
            <person name="Nan M."/>
            <person name="An N."/>
            <person name="Wang M."/>
            <person name="Qiu G."/>
            <person name="Zeng W."/>
        </authorList>
    </citation>
    <scope>NUCLEOTIDE SEQUENCE [LARGE SCALE GENOMIC DNA]</scope>
    <source>
        <strain evidence="2 3">YL15</strain>
    </source>
</reference>
<dbReference type="Gene3D" id="3.40.50.300">
    <property type="entry name" value="P-loop containing nucleotide triphosphate hydrolases"/>
    <property type="match status" value="1"/>
</dbReference>
<dbReference type="PANTHER" id="PTHR13696">
    <property type="entry name" value="P-LOOP CONTAINING NUCLEOSIDE TRIPHOSPHATE HYDROLASE"/>
    <property type="match status" value="1"/>
</dbReference>
<dbReference type="EMBL" id="MASQ01000078">
    <property type="protein sequence ID" value="OCB03115.1"/>
    <property type="molecule type" value="Genomic_DNA"/>
</dbReference>
<dbReference type="PIRSF" id="PIRSF009320">
    <property type="entry name" value="Nuc_binding_HP_1000"/>
    <property type="match status" value="1"/>
</dbReference>
<accession>A0A1B9BZH1</accession>
<sequence length="220" mass="23253">MKTLVIASQKGGAGKTTCTSHLAVAAILSGHGPVAVIDTDPQETLSTWWNLRQVDQPALIKGKVTTLADSLDKAKQAGIRICFIDTPPALGDQTRDVLRLADLIVIPTRPSPADLWALGSTLKLVNDVGKPFVFVITQAKANARLTLQTMAALSEHGPVASSILGDRVDYASALIDGRTALETARSGIAAQEVMDLWAGLNERISETVKGRNSAKAVKHG</sequence>
<feature type="domain" description="CobQ/CobB/MinD/ParA nucleotide binding" evidence="1">
    <location>
        <begin position="4"/>
        <end position="177"/>
    </location>
</feature>
<evidence type="ECO:0000313" key="2">
    <source>
        <dbReference type="EMBL" id="OCB03115.1"/>
    </source>
</evidence>
<proteinExistence type="predicted"/>
<dbReference type="Pfam" id="PF01656">
    <property type="entry name" value="CbiA"/>
    <property type="match status" value="1"/>
</dbReference>
<dbReference type="InterPro" id="IPR050678">
    <property type="entry name" value="DNA_Partitioning_ATPase"/>
</dbReference>
<gene>
    <name evidence="2" type="ORF">BBC27_09720</name>
</gene>
<protein>
    <submittedName>
        <fullName evidence="2">Chromosome partitioning protein ParA</fullName>
    </submittedName>
</protein>
<name>A0A1B9BZH1_9PROT</name>
<dbReference type="SUPFAM" id="SSF52540">
    <property type="entry name" value="P-loop containing nucleoside triphosphate hydrolases"/>
    <property type="match status" value="1"/>
</dbReference>
<dbReference type="AlphaFoldDB" id="A0A1B9BZH1"/>
<comment type="caution">
    <text evidence="2">The sequence shown here is derived from an EMBL/GenBank/DDBJ whole genome shotgun (WGS) entry which is preliminary data.</text>
</comment>
<dbReference type="InterPro" id="IPR027417">
    <property type="entry name" value="P-loop_NTPase"/>
</dbReference>
<dbReference type="InterPro" id="IPR002586">
    <property type="entry name" value="CobQ/CobB/MinD/ParA_Nub-bd_dom"/>
</dbReference>
<evidence type="ECO:0000259" key="1">
    <source>
        <dbReference type="Pfam" id="PF01656"/>
    </source>
</evidence>